<organism evidence="1 2">
    <name type="scientific">Chaetomidium leptoderma</name>
    <dbReference type="NCBI Taxonomy" id="669021"/>
    <lineage>
        <taxon>Eukaryota</taxon>
        <taxon>Fungi</taxon>
        <taxon>Dikarya</taxon>
        <taxon>Ascomycota</taxon>
        <taxon>Pezizomycotina</taxon>
        <taxon>Sordariomycetes</taxon>
        <taxon>Sordariomycetidae</taxon>
        <taxon>Sordariales</taxon>
        <taxon>Chaetomiaceae</taxon>
        <taxon>Chaetomidium</taxon>
    </lineage>
</organism>
<name>A0AAN6ZTE6_9PEZI</name>
<sequence>MLARYVYDTSSIQDSLLQPKQESAVDRVARLMTSVNAAAAVLSPPTPNVEPSSRL</sequence>
<accession>A0AAN6ZTE6</accession>
<gene>
    <name evidence="1" type="ORF">C8A00DRAFT_17353</name>
</gene>
<reference evidence="1" key="1">
    <citation type="journal article" date="2023" name="Mol. Phylogenet. Evol.">
        <title>Genome-scale phylogeny and comparative genomics of the fungal order Sordariales.</title>
        <authorList>
            <person name="Hensen N."/>
            <person name="Bonometti L."/>
            <person name="Westerberg I."/>
            <person name="Brannstrom I.O."/>
            <person name="Guillou S."/>
            <person name="Cros-Aarteil S."/>
            <person name="Calhoun S."/>
            <person name="Haridas S."/>
            <person name="Kuo A."/>
            <person name="Mondo S."/>
            <person name="Pangilinan J."/>
            <person name="Riley R."/>
            <person name="LaButti K."/>
            <person name="Andreopoulos B."/>
            <person name="Lipzen A."/>
            <person name="Chen C."/>
            <person name="Yan M."/>
            <person name="Daum C."/>
            <person name="Ng V."/>
            <person name="Clum A."/>
            <person name="Steindorff A."/>
            <person name="Ohm R.A."/>
            <person name="Martin F."/>
            <person name="Silar P."/>
            <person name="Natvig D.O."/>
            <person name="Lalanne C."/>
            <person name="Gautier V."/>
            <person name="Ament-Velasquez S.L."/>
            <person name="Kruys A."/>
            <person name="Hutchinson M.I."/>
            <person name="Powell A.J."/>
            <person name="Barry K."/>
            <person name="Miller A.N."/>
            <person name="Grigoriev I.V."/>
            <person name="Debuchy R."/>
            <person name="Gladieux P."/>
            <person name="Hiltunen Thoren M."/>
            <person name="Johannesson H."/>
        </authorList>
    </citation>
    <scope>NUCLEOTIDE SEQUENCE</scope>
    <source>
        <strain evidence="1">CBS 538.74</strain>
    </source>
</reference>
<proteinExistence type="predicted"/>
<dbReference type="EMBL" id="MU857026">
    <property type="protein sequence ID" value="KAK4151235.1"/>
    <property type="molecule type" value="Genomic_DNA"/>
</dbReference>
<comment type="caution">
    <text evidence="1">The sequence shown here is derived from an EMBL/GenBank/DDBJ whole genome shotgun (WGS) entry which is preliminary data.</text>
</comment>
<keyword evidence="2" id="KW-1185">Reference proteome</keyword>
<evidence type="ECO:0000313" key="1">
    <source>
        <dbReference type="EMBL" id="KAK4151235.1"/>
    </source>
</evidence>
<protein>
    <submittedName>
        <fullName evidence="1">Uncharacterized protein</fullName>
    </submittedName>
</protein>
<dbReference type="AlphaFoldDB" id="A0AAN6ZTE6"/>
<evidence type="ECO:0000313" key="2">
    <source>
        <dbReference type="Proteomes" id="UP001302745"/>
    </source>
</evidence>
<dbReference type="Proteomes" id="UP001302745">
    <property type="component" value="Unassembled WGS sequence"/>
</dbReference>
<reference evidence="1" key="2">
    <citation type="submission" date="2023-05" db="EMBL/GenBank/DDBJ databases">
        <authorList>
            <consortium name="Lawrence Berkeley National Laboratory"/>
            <person name="Steindorff A."/>
            <person name="Hensen N."/>
            <person name="Bonometti L."/>
            <person name="Westerberg I."/>
            <person name="Brannstrom I.O."/>
            <person name="Guillou S."/>
            <person name="Cros-Aarteil S."/>
            <person name="Calhoun S."/>
            <person name="Haridas S."/>
            <person name="Kuo A."/>
            <person name="Mondo S."/>
            <person name="Pangilinan J."/>
            <person name="Riley R."/>
            <person name="Labutti K."/>
            <person name="Andreopoulos B."/>
            <person name="Lipzen A."/>
            <person name="Chen C."/>
            <person name="Yanf M."/>
            <person name="Daum C."/>
            <person name="Ng V."/>
            <person name="Clum A."/>
            <person name="Ohm R."/>
            <person name="Martin F."/>
            <person name="Silar P."/>
            <person name="Natvig D."/>
            <person name="Lalanne C."/>
            <person name="Gautier V."/>
            <person name="Ament-Velasquez S.L."/>
            <person name="Kruys A."/>
            <person name="Hutchinson M.I."/>
            <person name="Powell A.J."/>
            <person name="Barry K."/>
            <person name="Miller A.N."/>
            <person name="Grigoriev I.V."/>
            <person name="Debuchy R."/>
            <person name="Gladieux P."/>
            <person name="Thoren M.H."/>
            <person name="Johannesson H."/>
        </authorList>
    </citation>
    <scope>NUCLEOTIDE SEQUENCE</scope>
    <source>
        <strain evidence="1">CBS 538.74</strain>
    </source>
</reference>